<reference evidence="1 2" key="1">
    <citation type="submission" date="2019-11" db="EMBL/GenBank/DDBJ databases">
        <title>Gracilibacillus salitolerans sp. nov., a moderate halophile isolated from a saline soil in northwest China.</title>
        <authorList>
            <person name="Gan L."/>
        </authorList>
    </citation>
    <scope>NUCLEOTIDE SEQUENCE [LARGE SCALE GENOMIC DNA]</scope>
    <source>
        <strain evidence="1 2">SCU50</strain>
    </source>
</reference>
<protein>
    <submittedName>
        <fullName evidence="1">DUF3231 family protein</fullName>
    </submittedName>
</protein>
<name>A0A5Q2TJ56_9BACI</name>
<dbReference type="Proteomes" id="UP000339690">
    <property type="component" value="Chromosome"/>
</dbReference>
<dbReference type="Gene3D" id="1.20.1260.10">
    <property type="match status" value="1"/>
</dbReference>
<accession>A0A5Q2TJ56</accession>
<evidence type="ECO:0000313" key="1">
    <source>
        <dbReference type="EMBL" id="QGH34161.1"/>
    </source>
</evidence>
<dbReference type="Pfam" id="PF11553">
    <property type="entry name" value="DUF3231"/>
    <property type="match status" value="1"/>
</dbReference>
<sequence length="204" mass="23144">MKGFVKNSTIAPVTLSTFFHKDSTIRYHLNVLKTSMDNTNEPKSPLHVIEVGGCWTYLTLVEEFIRYEEIGLNTTSDDEVMELLNDVIKTCESHVKRLNEFMKKEGIPLPDVVSAKPKSNPKEVPLGVKLSDDEITNGIAFKLVTCLETCARGQAEAIRNDVGIMWLQFYSEWVTIGTTLKTLMRKRGWIKVPPYYYPPGSPTR</sequence>
<dbReference type="KEGG" id="grc:GI584_09060"/>
<dbReference type="InterPro" id="IPR012347">
    <property type="entry name" value="Ferritin-like"/>
</dbReference>
<evidence type="ECO:0000313" key="2">
    <source>
        <dbReference type="Proteomes" id="UP000339690"/>
    </source>
</evidence>
<proteinExistence type="predicted"/>
<organism evidence="1 2">
    <name type="scientific">Gracilibacillus salitolerans</name>
    <dbReference type="NCBI Taxonomy" id="2663022"/>
    <lineage>
        <taxon>Bacteria</taxon>
        <taxon>Bacillati</taxon>
        <taxon>Bacillota</taxon>
        <taxon>Bacilli</taxon>
        <taxon>Bacillales</taxon>
        <taxon>Bacillaceae</taxon>
        <taxon>Gracilibacillus</taxon>
    </lineage>
</organism>
<dbReference type="EMBL" id="CP045915">
    <property type="protein sequence ID" value="QGH34161.1"/>
    <property type="molecule type" value="Genomic_DNA"/>
</dbReference>
<dbReference type="AlphaFoldDB" id="A0A5Q2TJ56"/>
<gene>
    <name evidence="1" type="ORF">GI584_09060</name>
</gene>
<dbReference type="InterPro" id="IPR021617">
    <property type="entry name" value="DUF3231"/>
</dbReference>
<dbReference type="RefSeq" id="WP_153791033.1">
    <property type="nucleotide sequence ID" value="NZ_CP045915.1"/>
</dbReference>
<keyword evidence="2" id="KW-1185">Reference proteome</keyword>